<proteinExistence type="predicted"/>
<dbReference type="EMBL" id="RJSE01000001">
    <property type="protein sequence ID" value="RNL66085.1"/>
    <property type="molecule type" value="Genomic_DNA"/>
</dbReference>
<keyword evidence="1" id="KW-0808">Transferase</keyword>
<dbReference type="Proteomes" id="UP000267128">
    <property type="component" value="Unassembled WGS sequence"/>
</dbReference>
<evidence type="ECO:0000313" key="1">
    <source>
        <dbReference type="EMBL" id="RNL66085.1"/>
    </source>
</evidence>
<dbReference type="Gene3D" id="3.40.50.150">
    <property type="entry name" value="Vaccinia Virus protein VP39"/>
    <property type="match status" value="1"/>
</dbReference>
<organism evidence="1 2">
    <name type="scientific">Nocardioides marmoriginsengisoli</name>
    <dbReference type="NCBI Taxonomy" id="661483"/>
    <lineage>
        <taxon>Bacteria</taxon>
        <taxon>Bacillati</taxon>
        <taxon>Actinomycetota</taxon>
        <taxon>Actinomycetes</taxon>
        <taxon>Propionibacteriales</taxon>
        <taxon>Nocardioidaceae</taxon>
        <taxon>Nocardioides</taxon>
    </lineage>
</organism>
<sequence>MPSPTTDSPSIRSCPACLSDDVVLYPPSRKTGRRVLGCRVCGLRAWAERSTYSHDMEDPAGALTFDYEGYVQAKREGAMEDAWDDALAMLAELLAGRPDLNLFDVGAGDGKFLDLARKNGFGVGGNELHAGAVELAKSRYDVDLLLGELPELALENAYDALTMWCVLAHVEDVDSLVDDCFKLLKPGGLMYLQTPRWTVVDRMALAALKGSSGRFTRIVDRRVAEHHWQLHTTRSMVALLERHGFRDVKAIPKARYSLKSSMYLNSLGMPAGIARPTGFAMDTAIKHGPVPRIVLDVFARKPE</sequence>
<keyword evidence="2" id="KW-1185">Reference proteome</keyword>
<dbReference type="SUPFAM" id="SSF53335">
    <property type="entry name" value="S-adenosyl-L-methionine-dependent methyltransferases"/>
    <property type="match status" value="1"/>
</dbReference>
<dbReference type="InterPro" id="IPR029063">
    <property type="entry name" value="SAM-dependent_MTases_sf"/>
</dbReference>
<name>A0A3N0CRL3_9ACTN</name>
<dbReference type="PANTHER" id="PTHR43861:SF6">
    <property type="entry name" value="METHYLTRANSFERASE TYPE 11"/>
    <property type="match status" value="1"/>
</dbReference>
<dbReference type="AlphaFoldDB" id="A0A3N0CRL3"/>
<dbReference type="GO" id="GO:0032259">
    <property type="term" value="P:methylation"/>
    <property type="evidence" value="ECO:0007669"/>
    <property type="project" value="UniProtKB-KW"/>
</dbReference>
<reference evidence="1 2" key="1">
    <citation type="submission" date="2018-11" db="EMBL/GenBank/DDBJ databases">
        <authorList>
            <person name="Li F."/>
        </authorList>
    </citation>
    <scope>NUCLEOTIDE SEQUENCE [LARGE SCALE GENOMIC DNA]</scope>
    <source>
        <strain evidence="1 2">Gsoil 097</strain>
    </source>
</reference>
<dbReference type="Pfam" id="PF13489">
    <property type="entry name" value="Methyltransf_23"/>
    <property type="match status" value="1"/>
</dbReference>
<gene>
    <name evidence="1" type="ORF">EFK50_00160</name>
</gene>
<dbReference type="RefSeq" id="WP_148046002.1">
    <property type="nucleotide sequence ID" value="NZ_RJSE01000001.1"/>
</dbReference>
<protein>
    <submittedName>
        <fullName evidence="1">Class I SAM-dependent methyltransferase</fullName>
    </submittedName>
</protein>
<dbReference type="CDD" id="cd02440">
    <property type="entry name" value="AdoMet_MTases"/>
    <property type="match status" value="1"/>
</dbReference>
<comment type="caution">
    <text evidence="1">The sequence shown here is derived from an EMBL/GenBank/DDBJ whole genome shotgun (WGS) entry which is preliminary data.</text>
</comment>
<accession>A0A3N0CRL3</accession>
<dbReference type="GO" id="GO:0008168">
    <property type="term" value="F:methyltransferase activity"/>
    <property type="evidence" value="ECO:0007669"/>
    <property type="project" value="UniProtKB-KW"/>
</dbReference>
<dbReference type="PANTHER" id="PTHR43861">
    <property type="entry name" value="TRANS-ACONITATE 2-METHYLTRANSFERASE-RELATED"/>
    <property type="match status" value="1"/>
</dbReference>
<keyword evidence="1" id="KW-0489">Methyltransferase</keyword>
<evidence type="ECO:0000313" key="2">
    <source>
        <dbReference type="Proteomes" id="UP000267128"/>
    </source>
</evidence>
<dbReference type="OrthoDB" id="189743at2"/>